<accession>A0ABU0IMM4</accession>
<sequence length="386" mass="41533">MSLTPPPISLAERRQRLTALRGLIDAAGASALLLGSTSSLRYFTGLDWHPSERLTGAIVHADGRLEYVCPRFELDKVSGIVGVPGDDILTWQEDESVYALIAGRVAGKIAVDDQVQLFTWLGLARAAGTERLIDGGPLINRLRRCKSPAEIALMSRAKTITIEVHRRAWEAAEEGVRASELTRFIDQQHRALGGEGGSSFCIVSFGADTALPHGGEGDPALKKGDVILIDTGTRLDGYNSDITRTYVYGEPTAEVRRIWDLEKAAQAAAFAAAKLGQPCQSVDYAARAVMEQAGLGPDYGLPGCPHRTGHGIGLDIHEAPNLVRGDVTPLEVGMCFSNEPMIVVPGRFGIRLEDHFHMTADGPRWFTTPQASLDDPFAGVPAFQAA</sequence>
<dbReference type="InterPro" id="IPR029149">
    <property type="entry name" value="Creatin/AminoP/Spt16_N"/>
</dbReference>
<name>A0ABU0IMM4_9CAUL</name>
<feature type="domain" description="Peptidase M24" evidence="6">
    <location>
        <begin position="153"/>
        <end position="359"/>
    </location>
</feature>
<dbReference type="SUPFAM" id="SSF53092">
    <property type="entry name" value="Creatinase/prolidase N-terminal domain"/>
    <property type="match status" value="1"/>
</dbReference>
<evidence type="ECO:0000313" key="8">
    <source>
        <dbReference type="EMBL" id="MDQ0463250.1"/>
    </source>
</evidence>
<dbReference type="InterPro" id="IPR000587">
    <property type="entry name" value="Creatinase_N"/>
</dbReference>
<dbReference type="RefSeq" id="WP_307346792.1">
    <property type="nucleotide sequence ID" value="NZ_JAUSVS010000001.1"/>
</dbReference>
<dbReference type="Pfam" id="PF00557">
    <property type="entry name" value="Peptidase_M24"/>
    <property type="match status" value="1"/>
</dbReference>
<dbReference type="SUPFAM" id="SSF55920">
    <property type="entry name" value="Creatinase/aminopeptidase"/>
    <property type="match status" value="1"/>
</dbReference>
<keyword evidence="8" id="KW-0224">Dipeptidase</keyword>
<organism evidence="8 9">
    <name type="scientific">Caulobacter ginsengisoli</name>
    <dbReference type="NCBI Taxonomy" id="400775"/>
    <lineage>
        <taxon>Bacteria</taxon>
        <taxon>Pseudomonadati</taxon>
        <taxon>Pseudomonadota</taxon>
        <taxon>Alphaproteobacteria</taxon>
        <taxon>Caulobacterales</taxon>
        <taxon>Caulobacteraceae</taxon>
        <taxon>Caulobacter</taxon>
    </lineage>
</organism>
<proteinExistence type="inferred from homology"/>
<keyword evidence="1" id="KW-0645">Protease</keyword>
<keyword evidence="4" id="KW-0482">Metalloprotease</keyword>
<comment type="caution">
    <text evidence="8">The sequence shown here is derived from an EMBL/GenBank/DDBJ whole genome shotgun (WGS) entry which is preliminary data.</text>
</comment>
<dbReference type="Gene3D" id="3.90.230.10">
    <property type="entry name" value="Creatinase/methionine aminopeptidase superfamily"/>
    <property type="match status" value="1"/>
</dbReference>
<dbReference type="InterPro" id="IPR001131">
    <property type="entry name" value="Peptidase_M24B_aminopep-P_CS"/>
</dbReference>
<keyword evidence="2 5" id="KW-0479">Metal-binding</keyword>
<evidence type="ECO:0000256" key="2">
    <source>
        <dbReference type="ARBA" id="ARBA00022723"/>
    </source>
</evidence>
<evidence type="ECO:0000259" key="6">
    <source>
        <dbReference type="Pfam" id="PF00557"/>
    </source>
</evidence>
<reference evidence="8 9" key="1">
    <citation type="submission" date="2023-07" db="EMBL/GenBank/DDBJ databases">
        <title>Genomic Encyclopedia of Type Strains, Phase IV (KMG-IV): sequencing the most valuable type-strain genomes for metagenomic binning, comparative biology and taxonomic classification.</title>
        <authorList>
            <person name="Goeker M."/>
        </authorList>
    </citation>
    <scope>NUCLEOTIDE SEQUENCE [LARGE SCALE GENOMIC DNA]</scope>
    <source>
        <strain evidence="8 9">DSM 18695</strain>
    </source>
</reference>
<dbReference type="EC" id="3.4.13.9" evidence="8"/>
<dbReference type="InterPro" id="IPR036005">
    <property type="entry name" value="Creatinase/aminopeptidase-like"/>
</dbReference>
<dbReference type="PROSITE" id="PS00491">
    <property type="entry name" value="PROLINE_PEPTIDASE"/>
    <property type="match status" value="1"/>
</dbReference>
<dbReference type="PANTHER" id="PTHR46112">
    <property type="entry name" value="AMINOPEPTIDASE"/>
    <property type="match status" value="1"/>
</dbReference>
<gene>
    <name evidence="8" type="ORF">QO010_000998</name>
</gene>
<evidence type="ECO:0000259" key="7">
    <source>
        <dbReference type="Pfam" id="PF01321"/>
    </source>
</evidence>
<dbReference type="InterPro" id="IPR000994">
    <property type="entry name" value="Pept_M24"/>
</dbReference>
<dbReference type="PANTHER" id="PTHR46112:SF3">
    <property type="entry name" value="AMINOPEPTIDASE YPDF"/>
    <property type="match status" value="1"/>
</dbReference>
<evidence type="ECO:0000313" key="9">
    <source>
        <dbReference type="Proteomes" id="UP001228905"/>
    </source>
</evidence>
<evidence type="ECO:0000256" key="5">
    <source>
        <dbReference type="RuleBase" id="RU000590"/>
    </source>
</evidence>
<keyword evidence="3 8" id="KW-0378">Hydrolase</keyword>
<keyword evidence="9" id="KW-1185">Reference proteome</keyword>
<dbReference type="Pfam" id="PF01321">
    <property type="entry name" value="Creatinase_N"/>
    <property type="match status" value="1"/>
</dbReference>
<dbReference type="EMBL" id="JAUSVS010000001">
    <property type="protein sequence ID" value="MDQ0463250.1"/>
    <property type="molecule type" value="Genomic_DNA"/>
</dbReference>
<evidence type="ECO:0000256" key="1">
    <source>
        <dbReference type="ARBA" id="ARBA00022670"/>
    </source>
</evidence>
<evidence type="ECO:0000256" key="3">
    <source>
        <dbReference type="ARBA" id="ARBA00022801"/>
    </source>
</evidence>
<protein>
    <submittedName>
        <fullName evidence="8">Xaa-Pro dipeptidase</fullName>
        <ecNumber evidence="8">3.4.13.9</ecNumber>
    </submittedName>
</protein>
<dbReference type="Proteomes" id="UP001228905">
    <property type="component" value="Unassembled WGS sequence"/>
</dbReference>
<evidence type="ECO:0000256" key="4">
    <source>
        <dbReference type="ARBA" id="ARBA00023049"/>
    </source>
</evidence>
<dbReference type="Gene3D" id="3.40.350.10">
    <property type="entry name" value="Creatinase/prolidase N-terminal domain"/>
    <property type="match status" value="1"/>
</dbReference>
<feature type="domain" description="Creatinase N-terminal" evidence="7">
    <location>
        <begin position="16"/>
        <end position="144"/>
    </location>
</feature>
<dbReference type="GO" id="GO:0102009">
    <property type="term" value="F:proline dipeptidase activity"/>
    <property type="evidence" value="ECO:0007669"/>
    <property type="project" value="UniProtKB-EC"/>
</dbReference>
<dbReference type="InterPro" id="IPR050659">
    <property type="entry name" value="Peptidase_M24B"/>
</dbReference>
<comment type="similarity">
    <text evidence="5">Belongs to the peptidase M24B family.</text>
</comment>